<dbReference type="SUPFAM" id="SSF54928">
    <property type="entry name" value="RNA-binding domain, RBD"/>
    <property type="match status" value="2"/>
</dbReference>
<keyword evidence="2 3" id="KW-0694">RNA-binding</keyword>
<dbReference type="PANTHER" id="PTHR23236:SF119">
    <property type="entry name" value="NUCLEAR RNA-BINDING PROTEIN SART-3"/>
    <property type="match status" value="1"/>
</dbReference>
<sequence>MASLISSIFGGDAPAVEPSDLFASNKFSVPSVLHKFPSSKHDGNDGKDEEVGPSGSSSDDKPSSSSPVEAEDASSTSPEDTAATTTTKKTPEELKEEEDRTIFVGNLPPDITRREMAGIFKPCGSVASTRLRSMAVAGVKLPPEQAGNQNMMKKVCANTGKLLSDTPKKSAQGYVVFKSVESVANALKLNNTTYQSHTIRVDHANPTVEPNRSVFVGNLPYDADEETLRDHFIKSLMDGEDLNESEGCAISGIRIVRDKETQKCKGFGYVTVRDATLVPLALQLHGSIYLKRDLRVMVCGKRFKSKRGNGGKGTGSSSSPTKNQSSKPKSEGAVSPAISRGGGGVKRRRARSEKKSVPHSGAGKTSKRAATEAKVNKRVKKLQNRAAKGMGKAKK</sequence>
<feature type="compositionally biased region" description="Basic and acidic residues" evidence="4">
    <location>
        <begin position="39"/>
        <end position="50"/>
    </location>
</feature>
<dbReference type="Gene3D" id="3.30.70.330">
    <property type="match status" value="2"/>
</dbReference>
<dbReference type="GO" id="GO:0003723">
    <property type="term" value="F:RNA binding"/>
    <property type="evidence" value="ECO:0007669"/>
    <property type="project" value="UniProtKB-UniRule"/>
</dbReference>
<proteinExistence type="predicted"/>
<comment type="caution">
    <text evidence="6">The sequence shown here is derived from an EMBL/GenBank/DDBJ whole genome shotgun (WGS) entry which is preliminary data.</text>
</comment>
<feature type="compositionally biased region" description="Basic and acidic residues" evidence="4">
    <location>
        <begin position="89"/>
        <end position="101"/>
    </location>
</feature>
<dbReference type="InterPro" id="IPR035979">
    <property type="entry name" value="RBD_domain_sf"/>
</dbReference>
<gene>
    <name evidence="6" type="ORF">ACHAWU_006439</name>
</gene>
<feature type="domain" description="RRM" evidence="5">
    <location>
        <begin position="212"/>
        <end position="301"/>
    </location>
</feature>
<organism evidence="6 7">
    <name type="scientific">Discostella pseudostelligera</name>
    <dbReference type="NCBI Taxonomy" id="259834"/>
    <lineage>
        <taxon>Eukaryota</taxon>
        <taxon>Sar</taxon>
        <taxon>Stramenopiles</taxon>
        <taxon>Ochrophyta</taxon>
        <taxon>Bacillariophyta</taxon>
        <taxon>Coscinodiscophyceae</taxon>
        <taxon>Thalassiosirophycidae</taxon>
        <taxon>Stephanodiscales</taxon>
        <taxon>Stephanodiscaceae</taxon>
        <taxon>Discostella</taxon>
    </lineage>
</organism>
<dbReference type="InterPro" id="IPR000504">
    <property type="entry name" value="RRM_dom"/>
</dbReference>
<evidence type="ECO:0000256" key="3">
    <source>
        <dbReference type="PROSITE-ProRule" id="PRU00176"/>
    </source>
</evidence>
<evidence type="ECO:0000256" key="2">
    <source>
        <dbReference type="ARBA" id="ARBA00022884"/>
    </source>
</evidence>
<feature type="compositionally biased region" description="Low complexity" evidence="4">
    <location>
        <begin position="315"/>
        <end position="327"/>
    </location>
</feature>
<name>A0ABD3N5F5_9STRA</name>
<dbReference type="Proteomes" id="UP001530293">
    <property type="component" value="Unassembled WGS sequence"/>
</dbReference>
<dbReference type="Pfam" id="PF00076">
    <property type="entry name" value="RRM_1"/>
    <property type="match status" value="1"/>
</dbReference>
<evidence type="ECO:0000313" key="7">
    <source>
        <dbReference type="Proteomes" id="UP001530293"/>
    </source>
</evidence>
<dbReference type="AlphaFoldDB" id="A0ABD3N5F5"/>
<reference evidence="6 7" key="1">
    <citation type="submission" date="2024-10" db="EMBL/GenBank/DDBJ databases">
        <title>Updated reference genomes for cyclostephanoid diatoms.</title>
        <authorList>
            <person name="Roberts W.R."/>
            <person name="Alverson A.J."/>
        </authorList>
    </citation>
    <scope>NUCLEOTIDE SEQUENCE [LARGE SCALE GENOMIC DNA]</scope>
    <source>
        <strain evidence="6 7">AJA232-27</strain>
    </source>
</reference>
<keyword evidence="1" id="KW-0677">Repeat</keyword>
<evidence type="ECO:0000259" key="5">
    <source>
        <dbReference type="PROSITE" id="PS50102"/>
    </source>
</evidence>
<dbReference type="PROSITE" id="PS50102">
    <property type="entry name" value="RRM"/>
    <property type="match status" value="2"/>
</dbReference>
<evidence type="ECO:0000256" key="1">
    <source>
        <dbReference type="ARBA" id="ARBA00022737"/>
    </source>
</evidence>
<protein>
    <recommendedName>
        <fullName evidence="5">RRM domain-containing protein</fullName>
    </recommendedName>
</protein>
<evidence type="ECO:0000313" key="6">
    <source>
        <dbReference type="EMBL" id="KAL3771062.1"/>
    </source>
</evidence>
<dbReference type="EMBL" id="JALLBG020000031">
    <property type="protein sequence ID" value="KAL3771062.1"/>
    <property type="molecule type" value="Genomic_DNA"/>
</dbReference>
<evidence type="ECO:0000256" key="4">
    <source>
        <dbReference type="SAM" id="MobiDB-lite"/>
    </source>
</evidence>
<feature type="region of interest" description="Disordered" evidence="4">
    <location>
        <begin position="33"/>
        <end position="103"/>
    </location>
</feature>
<feature type="domain" description="RRM" evidence="5">
    <location>
        <begin position="100"/>
        <end position="206"/>
    </location>
</feature>
<feature type="region of interest" description="Disordered" evidence="4">
    <location>
        <begin position="304"/>
        <end position="395"/>
    </location>
</feature>
<dbReference type="CDD" id="cd12394">
    <property type="entry name" value="RRM1_RBM34"/>
    <property type="match status" value="1"/>
</dbReference>
<keyword evidence="7" id="KW-1185">Reference proteome</keyword>
<dbReference type="InterPro" id="IPR012677">
    <property type="entry name" value="Nucleotide-bd_a/b_plait_sf"/>
</dbReference>
<dbReference type="PANTHER" id="PTHR23236">
    <property type="entry name" value="EUKARYOTIC TRANSLATION INITIATION FACTOR 4B/4H"/>
    <property type="match status" value="1"/>
</dbReference>
<dbReference type="SMART" id="SM00360">
    <property type="entry name" value="RRM"/>
    <property type="match status" value="2"/>
</dbReference>
<accession>A0ABD3N5F5</accession>
<feature type="compositionally biased region" description="Low complexity" evidence="4">
    <location>
        <begin position="52"/>
        <end position="88"/>
    </location>
</feature>